<evidence type="ECO:0000256" key="1">
    <source>
        <dbReference type="ARBA" id="ARBA00006068"/>
    </source>
</evidence>
<feature type="domain" description="Cell envelope-related transcriptional attenuator" evidence="2">
    <location>
        <begin position="8"/>
        <end position="134"/>
    </location>
</feature>
<dbReference type="Gene3D" id="3.40.630.190">
    <property type="entry name" value="LCP protein"/>
    <property type="match status" value="1"/>
</dbReference>
<protein>
    <recommendedName>
        <fullName evidence="2">Cell envelope-related transcriptional attenuator domain-containing protein</fullName>
    </recommendedName>
</protein>
<dbReference type="NCBIfam" id="TIGR00350">
    <property type="entry name" value="lytR_cpsA_psr"/>
    <property type="match status" value="1"/>
</dbReference>
<evidence type="ECO:0000313" key="4">
    <source>
        <dbReference type="Proteomes" id="UP000327362"/>
    </source>
</evidence>
<dbReference type="Proteomes" id="UP000327362">
    <property type="component" value="Chromosome"/>
</dbReference>
<accession>A0AAI8X0H5</accession>
<sequence length="229" mass="24225">MGSGVAPTMVSIPRDSYVPIPEHGKDKINAAFAMGGATLLVRTVEQATGLRIAHYAEIGFGGFAALVDALGGVRVCPQAPMHDPLAGLDLPAGCQTLDGRNALGYVRSRDTPRADLDRMVNQRQFVAALLHRAASPAVWLNPWRWYAAPRAVADALTVDRADHAWDLARLGWALHGSPATVTVPIGEFTSGDAGSVVVWDHARAARLFDALSSDGQLPAGSTDEQQPSS</sequence>
<dbReference type="InterPro" id="IPR004474">
    <property type="entry name" value="LytR_CpsA_psr"/>
</dbReference>
<dbReference type="EMBL" id="AP020326">
    <property type="protein sequence ID" value="BBN45706.1"/>
    <property type="molecule type" value="Genomic_DNA"/>
</dbReference>
<comment type="similarity">
    <text evidence="1">Belongs to the LytR/CpsA/Psr (LCP) family.</text>
</comment>
<name>A0AAI8X0H5_MYCAV</name>
<evidence type="ECO:0000313" key="3">
    <source>
        <dbReference type="EMBL" id="BBN45706.1"/>
    </source>
</evidence>
<dbReference type="Pfam" id="PF03816">
    <property type="entry name" value="LytR_cpsA_psr"/>
    <property type="match status" value="1"/>
</dbReference>
<dbReference type="PANTHER" id="PTHR33392">
    <property type="entry name" value="POLYISOPRENYL-TEICHOIC ACID--PEPTIDOGLYCAN TEICHOIC ACID TRANSFERASE TAGU"/>
    <property type="match status" value="1"/>
</dbReference>
<proteinExistence type="inferred from homology"/>
<organism evidence="3 4">
    <name type="scientific">Mycobacterium avium subsp. hominissuis</name>
    <dbReference type="NCBI Taxonomy" id="439334"/>
    <lineage>
        <taxon>Bacteria</taxon>
        <taxon>Bacillati</taxon>
        <taxon>Actinomycetota</taxon>
        <taxon>Actinomycetes</taxon>
        <taxon>Mycobacteriales</taxon>
        <taxon>Mycobacteriaceae</taxon>
        <taxon>Mycobacterium</taxon>
        <taxon>Mycobacterium avium complex (MAC)</taxon>
    </lineage>
</organism>
<gene>
    <name evidence="3" type="ORF">JPH1_01810</name>
</gene>
<dbReference type="PANTHER" id="PTHR33392:SF6">
    <property type="entry name" value="POLYISOPRENYL-TEICHOIC ACID--PEPTIDOGLYCAN TEICHOIC ACID TRANSFERASE TAGU"/>
    <property type="match status" value="1"/>
</dbReference>
<evidence type="ECO:0000259" key="2">
    <source>
        <dbReference type="Pfam" id="PF03816"/>
    </source>
</evidence>
<dbReference type="InterPro" id="IPR050922">
    <property type="entry name" value="LytR/CpsA/Psr_CW_biosynth"/>
</dbReference>
<reference evidence="3 4" key="1">
    <citation type="submission" date="2019-09" db="EMBL/GenBank/DDBJ databases">
        <title>Complete genome sequence of Mycobacterium avium subsp. hominissuis strain JP-H-1.</title>
        <authorList>
            <person name="Kinoshita Y."/>
            <person name="Niwa H."/>
            <person name="Uchida-Fujii E."/>
            <person name="Nukada T."/>
        </authorList>
    </citation>
    <scope>NUCLEOTIDE SEQUENCE [LARGE SCALE GENOMIC DNA]</scope>
    <source>
        <strain evidence="3 4">JP-H-1</strain>
    </source>
</reference>
<dbReference type="AlphaFoldDB" id="A0AAI8X0H5"/>